<sequence>MADCGLLVYGVLPAGTVADGVGDVGMCSAAMVDFVFAVLVVDVVEQGQHLIQVIHLWWLAEVVVPILHAETSWKALTSPYLRLSSTPLGTPSRRAIS</sequence>
<protein>
    <submittedName>
        <fullName evidence="1">Uncharacterized protein</fullName>
    </submittedName>
</protein>
<dbReference type="AlphaFoldDB" id="A0A0F9AV11"/>
<comment type="caution">
    <text evidence="1">The sequence shown here is derived from an EMBL/GenBank/DDBJ whole genome shotgun (WGS) entry which is preliminary data.</text>
</comment>
<accession>A0A0F9AV11</accession>
<evidence type="ECO:0000313" key="1">
    <source>
        <dbReference type="EMBL" id="KKK76046.1"/>
    </source>
</evidence>
<proteinExistence type="predicted"/>
<organism evidence="1">
    <name type="scientific">marine sediment metagenome</name>
    <dbReference type="NCBI Taxonomy" id="412755"/>
    <lineage>
        <taxon>unclassified sequences</taxon>
        <taxon>metagenomes</taxon>
        <taxon>ecological metagenomes</taxon>
    </lineage>
</organism>
<reference evidence="1" key="1">
    <citation type="journal article" date="2015" name="Nature">
        <title>Complex archaea that bridge the gap between prokaryotes and eukaryotes.</title>
        <authorList>
            <person name="Spang A."/>
            <person name="Saw J.H."/>
            <person name="Jorgensen S.L."/>
            <person name="Zaremba-Niedzwiedzka K."/>
            <person name="Martijn J."/>
            <person name="Lind A.E."/>
            <person name="van Eijk R."/>
            <person name="Schleper C."/>
            <person name="Guy L."/>
            <person name="Ettema T.J."/>
        </authorList>
    </citation>
    <scope>NUCLEOTIDE SEQUENCE</scope>
</reference>
<gene>
    <name evidence="1" type="ORF">LCGC14_2867620</name>
</gene>
<dbReference type="EMBL" id="LAZR01055583">
    <property type="protein sequence ID" value="KKK76046.1"/>
    <property type="molecule type" value="Genomic_DNA"/>
</dbReference>
<name>A0A0F9AV11_9ZZZZ</name>